<dbReference type="RefSeq" id="WP_379562239.1">
    <property type="nucleotide sequence ID" value="NZ_JBHUMX010000036.1"/>
</dbReference>
<dbReference type="Proteomes" id="UP001597451">
    <property type="component" value="Unassembled WGS sequence"/>
</dbReference>
<reference evidence="4" key="1">
    <citation type="journal article" date="2019" name="Int. J. Syst. Evol. Microbiol.">
        <title>The Global Catalogue of Microorganisms (GCM) 10K type strain sequencing project: providing services to taxonomists for standard genome sequencing and annotation.</title>
        <authorList>
            <consortium name="The Broad Institute Genomics Platform"/>
            <consortium name="The Broad Institute Genome Sequencing Center for Infectious Disease"/>
            <person name="Wu L."/>
            <person name="Ma J."/>
        </authorList>
    </citation>
    <scope>NUCLEOTIDE SEQUENCE [LARGE SCALE GENOMIC DNA]</scope>
    <source>
        <strain evidence="4">TISTR 1858</strain>
    </source>
</reference>
<dbReference type="InterPro" id="IPR004843">
    <property type="entry name" value="Calcineurin-like_PHP"/>
</dbReference>
<dbReference type="Gene3D" id="3.60.21.10">
    <property type="match status" value="1"/>
</dbReference>
<dbReference type="InterPro" id="IPR050126">
    <property type="entry name" value="Ap4A_hydrolase"/>
</dbReference>
<dbReference type="InterPro" id="IPR036028">
    <property type="entry name" value="SH3-like_dom_sf"/>
</dbReference>
<evidence type="ECO:0000313" key="4">
    <source>
        <dbReference type="Proteomes" id="UP001597451"/>
    </source>
</evidence>
<keyword evidence="4" id="KW-1185">Reference proteome</keyword>
<dbReference type="InterPro" id="IPR029052">
    <property type="entry name" value="Metallo-depent_PP-like"/>
</dbReference>
<dbReference type="SUPFAM" id="SSF56300">
    <property type="entry name" value="Metallo-dependent phosphatases"/>
    <property type="match status" value="1"/>
</dbReference>
<evidence type="ECO:0000259" key="2">
    <source>
        <dbReference type="PROSITE" id="PS50002"/>
    </source>
</evidence>
<dbReference type="Gene3D" id="2.30.30.40">
    <property type="entry name" value="SH3 Domains"/>
    <property type="match status" value="1"/>
</dbReference>
<evidence type="ECO:0000256" key="1">
    <source>
        <dbReference type="ARBA" id="ARBA00022443"/>
    </source>
</evidence>
<dbReference type="Pfam" id="PF00149">
    <property type="entry name" value="Metallophos"/>
    <property type="match status" value="1"/>
</dbReference>
<keyword evidence="1" id="KW-0728">SH3 domain</keyword>
<dbReference type="Pfam" id="PF07653">
    <property type="entry name" value="SH3_2"/>
    <property type="match status" value="1"/>
</dbReference>
<dbReference type="CDD" id="cd00174">
    <property type="entry name" value="SH3"/>
    <property type="match status" value="1"/>
</dbReference>
<evidence type="ECO:0000313" key="3">
    <source>
        <dbReference type="EMBL" id="MFD2629446.1"/>
    </source>
</evidence>
<dbReference type="PROSITE" id="PS50002">
    <property type="entry name" value="SH3"/>
    <property type="match status" value="1"/>
</dbReference>
<dbReference type="SUPFAM" id="SSF50044">
    <property type="entry name" value="SH3-domain"/>
    <property type="match status" value="1"/>
</dbReference>
<organism evidence="3 4">
    <name type="scientific">Oceanobacillus kapialis</name>
    <dbReference type="NCBI Taxonomy" id="481353"/>
    <lineage>
        <taxon>Bacteria</taxon>
        <taxon>Bacillati</taxon>
        <taxon>Bacillota</taxon>
        <taxon>Bacilli</taxon>
        <taxon>Bacillales</taxon>
        <taxon>Bacillaceae</taxon>
        <taxon>Oceanobacillus</taxon>
    </lineage>
</organism>
<dbReference type="InterPro" id="IPR001452">
    <property type="entry name" value="SH3_domain"/>
</dbReference>
<feature type="domain" description="SH3" evidence="2">
    <location>
        <begin position="309"/>
        <end position="361"/>
    </location>
</feature>
<accession>A0ABW5Q261</accession>
<dbReference type="PANTHER" id="PTHR42850:SF4">
    <property type="entry name" value="ZINC-DEPENDENT ENDOPOLYPHOSPHATASE"/>
    <property type="match status" value="1"/>
</dbReference>
<sequence>MLHIEKLHLDADRRVIIVSDIHGSKELFKRLLEKVAYTTEDYLFIDGDLCEKGPNSLETVRYVQELERASDRVFTTQGNCDILFQHVFEGNEGIQNYMANQPHSILHEMLHHHQKRMEDFSTLEELGEFYRKHFSSELDWLGSRPVAYETDAFIIVHAGIENRPDWENTSKQSALAMPSFYEQGHQADKPVIVGHWPAVNYTADKISSNNPIIDMDKRIVTMDGGNQIKRDGQLNAVIYENDRFSFTYVDNLYSQAVVEQTHKDTTGCTGTVTYPNYEFKFLQEDSYFTLCENKNLGVKQWVKNEYLNHSGRETRSKSDVSSTFLSVKEGDVISIINADCDGYVLIKNKQGQVGWIPKACI</sequence>
<protein>
    <submittedName>
        <fullName evidence="3">Metallophosphoesterase</fullName>
    </submittedName>
</protein>
<gene>
    <name evidence="3" type="ORF">ACFSUN_11710</name>
</gene>
<name>A0ABW5Q261_9BACI</name>
<proteinExistence type="predicted"/>
<dbReference type="EMBL" id="JBHUMX010000036">
    <property type="protein sequence ID" value="MFD2629446.1"/>
    <property type="molecule type" value="Genomic_DNA"/>
</dbReference>
<dbReference type="PANTHER" id="PTHR42850">
    <property type="entry name" value="METALLOPHOSPHOESTERASE"/>
    <property type="match status" value="1"/>
</dbReference>
<comment type="caution">
    <text evidence="3">The sequence shown here is derived from an EMBL/GenBank/DDBJ whole genome shotgun (WGS) entry which is preliminary data.</text>
</comment>